<gene>
    <name evidence="2" type="ORF">ME791_14430</name>
</gene>
<evidence type="ECO:0000256" key="1">
    <source>
        <dbReference type="SAM" id="Phobius"/>
    </source>
</evidence>
<proteinExistence type="predicted"/>
<organism evidence="2 3">
    <name type="scientific">Lactobacillus delbrueckii</name>
    <dbReference type="NCBI Taxonomy" id="1584"/>
    <lineage>
        <taxon>Bacteria</taxon>
        <taxon>Bacillati</taxon>
        <taxon>Bacillota</taxon>
        <taxon>Bacilli</taxon>
        <taxon>Lactobacillales</taxon>
        <taxon>Lactobacillaceae</taxon>
        <taxon>Lactobacillus</taxon>
    </lineage>
</organism>
<evidence type="ECO:0000313" key="2">
    <source>
        <dbReference type="EMBL" id="GHN34291.1"/>
    </source>
</evidence>
<keyword evidence="1" id="KW-1133">Transmembrane helix</keyword>
<evidence type="ECO:0000313" key="3">
    <source>
        <dbReference type="Proteomes" id="UP001054884"/>
    </source>
</evidence>
<comment type="caution">
    <text evidence="2">The sequence shown here is derived from an EMBL/GenBank/DDBJ whole genome shotgun (WGS) entry which is preliminary data.</text>
</comment>
<dbReference type="EMBL" id="BNHY01000036">
    <property type="protein sequence ID" value="GHN34291.1"/>
    <property type="molecule type" value="Genomic_DNA"/>
</dbReference>
<accession>A0ABD0AH61</accession>
<reference evidence="2 3" key="1">
    <citation type="journal article" date="2022" name="J. Dairy Sci.">
        <title>Genetic diversity of Lactobacillus delbrueckii isolated from raw milk in Hokkaido, Japan.</title>
        <authorList>
            <person name="Tsuchihashi H."/>
            <person name="Ichikawa A."/>
            <person name="Takeda M."/>
            <person name="Koizumi A."/>
            <person name="Mizoguchi C."/>
            <person name="Ishida T."/>
            <person name="Kimura K."/>
        </authorList>
    </citation>
    <scope>NUCLEOTIDE SEQUENCE [LARGE SCALE GENOMIC DNA]</scope>
    <source>
        <strain evidence="2 3">ME-791</strain>
    </source>
</reference>
<feature type="transmembrane region" description="Helical" evidence="1">
    <location>
        <begin position="30"/>
        <end position="49"/>
    </location>
</feature>
<dbReference type="RefSeq" id="WP_164976390.1">
    <property type="nucleotide sequence ID" value="NZ_BNHQ01000034.1"/>
</dbReference>
<keyword evidence="1" id="KW-0812">Transmembrane</keyword>
<protein>
    <submittedName>
        <fullName evidence="2">Uncharacterized protein</fullName>
    </submittedName>
</protein>
<name>A0ABD0AH61_9LACO</name>
<dbReference type="AlphaFoldDB" id="A0ABD0AH61"/>
<keyword evidence="1" id="KW-0472">Membrane</keyword>
<sequence length="50" mass="5361">MGFWIMLLSGLIGLGLVIFGVEKELPKGQKIAFWLIGAALLVFAVALALM</sequence>
<dbReference type="Proteomes" id="UP001054884">
    <property type="component" value="Unassembled WGS sequence"/>
</dbReference>